<dbReference type="SUPFAM" id="SSF53335">
    <property type="entry name" value="S-adenosyl-L-methionine-dependent methyltransferases"/>
    <property type="match status" value="1"/>
</dbReference>
<dbReference type="InterPro" id="IPR029063">
    <property type="entry name" value="SAM-dependent_MTases_sf"/>
</dbReference>
<proteinExistence type="predicted"/>
<dbReference type="GO" id="GO:0032259">
    <property type="term" value="P:methylation"/>
    <property type="evidence" value="ECO:0007669"/>
    <property type="project" value="UniProtKB-KW"/>
</dbReference>
<keyword evidence="1 5" id="KW-0489">Methyltransferase</keyword>
<dbReference type="Gene3D" id="3.40.50.150">
    <property type="entry name" value="Vaccinia Virus protein VP39"/>
    <property type="match status" value="1"/>
</dbReference>
<geneLocation type="plasmid" evidence="5 6">
    <name>unnamed2</name>
</geneLocation>
<name>A0A974PUI7_9HYPH</name>
<dbReference type="Gene3D" id="3.90.120.10">
    <property type="entry name" value="DNA Methylase, subunit A, domain 2"/>
    <property type="match status" value="1"/>
</dbReference>
<organism evidence="5 6">
    <name type="scientific">Xanthobacter dioxanivorans</name>
    <dbReference type="NCBI Taxonomy" id="2528964"/>
    <lineage>
        <taxon>Bacteria</taxon>
        <taxon>Pseudomonadati</taxon>
        <taxon>Pseudomonadota</taxon>
        <taxon>Alphaproteobacteria</taxon>
        <taxon>Hyphomicrobiales</taxon>
        <taxon>Xanthobacteraceae</taxon>
        <taxon>Xanthobacter</taxon>
    </lineage>
</organism>
<keyword evidence="6" id="KW-1185">Reference proteome</keyword>
<dbReference type="Pfam" id="PF00145">
    <property type="entry name" value="DNA_methylase"/>
    <property type="match status" value="1"/>
</dbReference>
<dbReference type="InterPro" id="IPR001525">
    <property type="entry name" value="C5_MeTfrase"/>
</dbReference>
<evidence type="ECO:0000313" key="5">
    <source>
        <dbReference type="EMBL" id="QRG10062.1"/>
    </source>
</evidence>
<evidence type="ECO:0000256" key="2">
    <source>
        <dbReference type="ARBA" id="ARBA00022679"/>
    </source>
</evidence>
<sequence>MTMQMDLVREIRVGYMACGSGFGAHGFRKGDARVGNLRAKFRNIGGIDNDPAAIRDFERFAGVKGTLLDLMSLEQYRDFHGHEPPPGWQEITIADVHRAMGYERPHIWFTSSPCKGFSGLLSERLSLSPKYQALNGLALRSIWLALEAYKDDPAEFFLFENVPRIATRGRGLIDQIIALLEAYDYAVAETVYDCGELGGLAQTRKRYLLAARHRKKVPPYLYQPSKRRLRGVGEVLDLLPLPGDERAGPMHRMPALQWKTWVRLAFVEAGSDWRSLNRLRVENGHLADFGIFPDRSWRDGTLGVLPWDASSGTVTAQAEATTGRFSVADPRTSSSWEGAGFLGVKEWDNPSVAISGNGRPGAGAFSIADPRVNGHAKSVQLGVRRWEDPAPVVKGDVSVGTGPYAICDPRIPGPPRFNNVFRIVPWNSTAPAVAGPGGPAGVLAVADPRTGGTEATHTNKFSVGGWDEPASAVIGTNRGPGSGAGCVADPRAAAGFGGGGKYRVTHYEEPAGSVIGASTTGQGAFAVADPRPTGLQSETRSAHSYNSQGHYGVMGWADTSVAVPGYAKYDRGKWSVADPRTPLQDAGADECPAALPQPNDRLVAVIHAQDGTWHRPFTTLELAALQSLFDPEEWQSFEMDGKSDSAWRERIGNAVPPAAAQTLAGVFGRTLLLAWSGETFLLSSDPIWVQPLTIALSVDTPELAS</sequence>
<evidence type="ECO:0000256" key="1">
    <source>
        <dbReference type="ARBA" id="ARBA00022603"/>
    </source>
</evidence>
<reference evidence="5 6" key="1">
    <citation type="submission" date="2020-10" db="EMBL/GenBank/DDBJ databases">
        <title>Degradation of 1,4-Dioxane by Xanthobacter sp. YN2, via a Novel Group-2 Soluble Di-Iron Monooxygenase.</title>
        <authorList>
            <person name="Ma F."/>
            <person name="Wang Y."/>
            <person name="Yang J."/>
            <person name="Guo H."/>
            <person name="Su D."/>
            <person name="Yu L."/>
        </authorList>
    </citation>
    <scope>NUCLEOTIDE SEQUENCE [LARGE SCALE GENOMIC DNA]</scope>
    <source>
        <strain evidence="5 6">YN2</strain>
        <plasmid evidence="5 6">unnamed2</plasmid>
    </source>
</reference>
<dbReference type="Proteomes" id="UP000596427">
    <property type="component" value="Plasmid unnamed2"/>
</dbReference>
<keyword evidence="3" id="KW-0680">Restriction system</keyword>
<dbReference type="REBASE" id="496278">
    <property type="entry name" value="M.XspYN2ORF30510P"/>
</dbReference>
<dbReference type="GO" id="GO:0009307">
    <property type="term" value="P:DNA restriction-modification system"/>
    <property type="evidence" value="ECO:0007669"/>
    <property type="project" value="UniProtKB-KW"/>
</dbReference>
<comment type="catalytic activity">
    <reaction evidence="4">
        <text>a 2'-deoxycytidine in DNA + S-adenosyl-L-methionine = a 5-methyl-2'-deoxycytidine in DNA + S-adenosyl-L-homocysteine + H(+)</text>
        <dbReference type="Rhea" id="RHEA:13681"/>
        <dbReference type="Rhea" id="RHEA-COMP:11369"/>
        <dbReference type="Rhea" id="RHEA-COMP:11370"/>
        <dbReference type="ChEBI" id="CHEBI:15378"/>
        <dbReference type="ChEBI" id="CHEBI:57856"/>
        <dbReference type="ChEBI" id="CHEBI:59789"/>
        <dbReference type="ChEBI" id="CHEBI:85452"/>
        <dbReference type="ChEBI" id="CHEBI:85454"/>
        <dbReference type="EC" id="2.1.1.37"/>
    </reaction>
</comment>
<evidence type="ECO:0000313" key="6">
    <source>
        <dbReference type="Proteomes" id="UP000596427"/>
    </source>
</evidence>
<protein>
    <submittedName>
        <fullName evidence="5">DNA cytosine methyltransferase</fullName>
    </submittedName>
</protein>
<dbReference type="KEGG" id="xdi:EZH22_30510"/>
<dbReference type="GO" id="GO:0003886">
    <property type="term" value="F:DNA (cytosine-5-)-methyltransferase activity"/>
    <property type="evidence" value="ECO:0007669"/>
    <property type="project" value="UniProtKB-EC"/>
</dbReference>
<dbReference type="EMBL" id="CP063364">
    <property type="protein sequence ID" value="QRG10062.1"/>
    <property type="molecule type" value="Genomic_DNA"/>
</dbReference>
<accession>A0A974PUI7</accession>
<evidence type="ECO:0000256" key="3">
    <source>
        <dbReference type="ARBA" id="ARBA00022747"/>
    </source>
</evidence>
<keyword evidence="2" id="KW-0808">Transferase</keyword>
<dbReference type="RefSeq" id="WP_203196943.1">
    <property type="nucleotide sequence ID" value="NZ_CP063364.1"/>
</dbReference>
<keyword evidence="5" id="KW-0614">Plasmid</keyword>
<gene>
    <name evidence="5" type="ORF">EZH22_30510</name>
</gene>
<evidence type="ECO:0000256" key="4">
    <source>
        <dbReference type="ARBA" id="ARBA00047422"/>
    </source>
</evidence>
<dbReference type="AlphaFoldDB" id="A0A974PUI7"/>